<dbReference type="EMBL" id="BTSX01000004">
    <property type="protein sequence ID" value="GMS96696.1"/>
    <property type="molecule type" value="Genomic_DNA"/>
</dbReference>
<gene>
    <name evidence="1" type="ORF">PENTCL1PPCAC_18871</name>
</gene>
<accession>A0AAV5TQU9</accession>
<feature type="non-terminal residue" evidence="1">
    <location>
        <position position="86"/>
    </location>
</feature>
<evidence type="ECO:0000313" key="2">
    <source>
        <dbReference type="Proteomes" id="UP001432027"/>
    </source>
</evidence>
<dbReference type="AlphaFoldDB" id="A0AAV5TQU9"/>
<keyword evidence="2" id="KW-1185">Reference proteome</keyword>
<evidence type="ECO:0000313" key="1">
    <source>
        <dbReference type="EMBL" id="GMS96696.1"/>
    </source>
</evidence>
<dbReference type="Proteomes" id="UP001432027">
    <property type="component" value="Unassembled WGS sequence"/>
</dbReference>
<proteinExistence type="predicted"/>
<reference evidence="1" key="1">
    <citation type="submission" date="2023-10" db="EMBL/GenBank/DDBJ databases">
        <title>Genome assembly of Pristionchus species.</title>
        <authorList>
            <person name="Yoshida K."/>
            <person name="Sommer R.J."/>
        </authorList>
    </citation>
    <scope>NUCLEOTIDE SEQUENCE</scope>
    <source>
        <strain evidence="1">RS0144</strain>
    </source>
</reference>
<protein>
    <recommendedName>
        <fullName evidence="3">F-box domain-containing protein</fullName>
    </recommendedName>
</protein>
<sequence>MGYSFRYRAIAKRANVILNEVPISELSQLRMVSQSFRTQVDEFALLQPSIQLCKKLTIRGPARHCYTSNVLITMWITEKDSKLFNL</sequence>
<evidence type="ECO:0008006" key="3">
    <source>
        <dbReference type="Google" id="ProtNLM"/>
    </source>
</evidence>
<name>A0AAV5TQU9_9BILA</name>
<organism evidence="1 2">
    <name type="scientific">Pristionchus entomophagus</name>
    <dbReference type="NCBI Taxonomy" id="358040"/>
    <lineage>
        <taxon>Eukaryota</taxon>
        <taxon>Metazoa</taxon>
        <taxon>Ecdysozoa</taxon>
        <taxon>Nematoda</taxon>
        <taxon>Chromadorea</taxon>
        <taxon>Rhabditida</taxon>
        <taxon>Rhabditina</taxon>
        <taxon>Diplogasteromorpha</taxon>
        <taxon>Diplogasteroidea</taxon>
        <taxon>Neodiplogasteridae</taxon>
        <taxon>Pristionchus</taxon>
    </lineage>
</organism>
<comment type="caution">
    <text evidence="1">The sequence shown here is derived from an EMBL/GenBank/DDBJ whole genome shotgun (WGS) entry which is preliminary data.</text>
</comment>